<keyword evidence="8" id="KW-1185">Reference proteome</keyword>
<dbReference type="InterPro" id="IPR029058">
    <property type="entry name" value="AB_hydrolase_fold"/>
</dbReference>
<dbReference type="PROSITE" id="PS51257">
    <property type="entry name" value="PROKAR_LIPOPROTEIN"/>
    <property type="match status" value="1"/>
</dbReference>
<dbReference type="Pfam" id="PF08386">
    <property type="entry name" value="Abhydrolase_4"/>
    <property type="match status" value="1"/>
</dbReference>
<evidence type="ECO:0000256" key="3">
    <source>
        <dbReference type="ARBA" id="ARBA00022801"/>
    </source>
</evidence>
<dbReference type="EC" id="3.4.14.-" evidence="7"/>
<feature type="chain" id="PRO_5016971203" evidence="4">
    <location>
        <begin position="23"/>
        <end position="441"/>
    </location>
</feature>
<reference evidence="7 8" key="1">
    <citation type="submission" date="2018-06" db="EMBL/GenBank/DDBJ databases">
        <authorList>
            <consortium name="Pathogen Informatics"/>
            <person name="Doyle S."/>
        </authorList>
    </citation>
    <scope>NUCLEOTIDE SEQUENCE [LARGE SCALE GENOMIC DNA]</scope>
    <source>
        <strain evidence="7 8">NCTC10821</strain>
    </source>
</reference>
<feature type="domain" description="AB hydrolase-1" evidence="5">
    <location>
        <begin position="67"/>
        <end position="203"/>
    </location>
</feature>
<evidence type="ECO:0000256" key="1">
    <source>
        <dbReference type="ARBA" id="ARBA00010088"/>
    </source>
</evidence>
<evidence type="ECO:0000256" key="2">
    <source>
        <dbReference type="ARBA" id="ARBA00022729"/>
    </source>
</evidence>
<dbReference type="InterPro" id="IPR000073">
    <property type="entry name" value="AB_hydrolase_1"/>
</dbReference>
<feature type="domain" description="Peptidase S33 tripeptidyl aminopeptidase-like C-terminal" evidence="6">
    <location>
        <begin position="340"/>
        <end position="430"/>
    </location>
</feature>
<evidence type="ECO:0000313" key="8">
    <source>
        <dbReference type="Proteomes" id="UP000254978"/>
    </source>
</evidence>
<dbReference type="AlphaFoldDB" id="A0A378TCU2"/>
<dbReference type="PANTHER" id="PTHR43248:SF29">
    <property type="entry name" value="TRIPEPTIDYL AMINOPEPTIDASE"/>
    <property type="match status" value="1"/>
</dbReference>
<dbReference type="RefSeq" id="WP_115278190.1">
    <property type="nucleotide sequence ID" value="NZ_AP022600.1"/>
</dbReference>
<keyword evidence="3 7" id="KW-0378">Hydrolase</keyword>
<dbReference type="Proteomes" id="UP000254978">
    <property type="component" value="Unassembled WGS sequence"/>
</dbReference>
<feature type="signal peptide" evidence="4">
    <location>
        <begin position="1"/>
        <end position="22"/>
    </location>
</feature>
<protein>
    <submittedName>
        <fullName evidence="7">Tripeptidyl-peptidase B Serine peptidase MEROPS family S33</fullName>
        <ecNumber evidence="7">3.4.14.-</ecNumber>
    </submittedName>
</protein>
<accession>A0A378TCU2</accession>
<dbReference type="EMBL" id="UGQT01000001">
    <property type="protein sequence ID" value="STZ58284.1"/>
    <property type="molecule type" value="Genomic_DNA"/>
</dbReference>
<sequence length="441" mass="46523">MRAVLAVLILLLAACAVPPRPAVSWRPCGDGLECATVTVPLDWSAPAGATIDLAVARFPAAGDRLGVLFVNPGGPGRSGVEALRTRGRELAALGGDRFDVVSWDPRGSTITCTDAESPPLLDDVAQRCGVFHGELLAHVSSTASARDLDHLRALMGDSQLTFYGESYGGFLGQVYANVFPARVRAMVLDGPPDPVAVAAGAEERLAASMTDARAVFGEFVRLCRAAGCPLTEQTLVDVLMATPIGALTYRDTLVATYSALQTPRRWPDLARGLAAAAEGDGRLLLRQARRWWPQRTAEVAPAAAISCLDSPAQVSASTATARLEQFRALDPVSGPLLTWWQWAPCASWPVRGAHVYAGPWSAVTPNPVLVVGTTLDPVTPFRDAAAVARLLGNATLLTHVGYGHPAVSDPSVCVTATVRSYLVDLQVPATVCHADQVPFRG</sequence>
<evidence type="ECO:0000259" key="6">
    <source>
        <dbReference type="Pfam" id="PF08386"/>
    </source>
</evidence>
<proteinExistence type="inferred from homology"/>
<dbReference type="GO" id="GO:0016787">
    <property type="term" value="F:hydrolase activity"/>
    <property type="evidence" value="ECO:0007669"/>
    <property type="project" value="UniProtKB-KW"/>
</dbReference>
<evidence type="ECO:0000259" key="5">
    <source>
        <dbReference type="Pfam" id="PF00561"/>
    </source>
</evidence>
<keyword evidence="2 4" id="KW-0732">Signal</keyword>
<evidence type="ECO:0000313" key="7">
    <source>
        <dbReference type="EMBL" id="STZ58284.1"/>
    </source>
</evidence>
<dbReference type="Gene3D" id="3.40.50.1820">
    <property type="entry name" value="alpha/beta hydrolase"/>
    <property type="match status" value="1"/>
</dbReference>
<dbReference type="InterPro" id="IPR013595">
    <property type="entry name" value="Pept_S33_TAP-like_C"/>
</dbReference>
<name>A0A378TCU2_9MYCO</name>
<gene>
    <name evidence="7" type="primary">tap_1</name>
    <name evidence="7" type="ORF">NCTC10821_01795</name>
</gene>
<evidence type="ECO:0000256" key="4">
    <source>
        <dbReference type="SAM" id="SignalP"/>
    </source>
</evidence>
<dbReference type="InterPro" id="IPR051601">
    <property type="entry name" value="Serine_prot/Carboxylest_S33"/>
</dbReference>
<dbReference type="Pfam" id="PF00561">
    <property type="entry name" value="Abhydrolase_1"/>
    <property type="match status" value="1"/>
</dbReference>
<dbReference type="OrthoDB" id="4006962at2"/>
<dbReference type="SUPFAM" id="SSF53474">
    <property type="entry name" value="alpha/beta-Hydrolases"/>
    <property type="match status" value="1"/>
</dbReference>
<comment type="similarity">
    <text evidence="1">Belongs to the peptidase S33 family.</text>
</comment>
<dbReference type="PANTHER" id="PTHR43248">
    <property type="entry name" value="2-SUCCINYL-6-HYDROXY-2,4-CYCLOHEXADIENE-1-CARBOXYLATE SYNTHASE"/>
    <property type="match status" value="1"/>
</dbReference>
<organism evidence="7 8">
    <name type="scientific">Mycolicibacterium tokaiense</name>
    <dbReference type="NCBI Taxonomy" id="39695"/>
    <lineage>
        <taxon>Bacteria</taxon>
        <taxon>Bacillati</taxon>
        <taxon>Actinomycetota</taxon>
        <taxon>Actinomycetes</taxon>
        <taxon>Mycobacteriales</taxon>
        <taxon>Mycobacteriaceae</taxon>
        <taxon>Mycolicibacterium</taxon>
    </lineage>
</organism>